<gene>
    <name evidence="3" type="ORF">hbim_03796</name>
</gene>
<proteinExistence type="predicted"/>
<feature type="transmembrane region" description="Helical" evidence="1">
    <location>
        <begin position="88"/>
        <end position="107"/>
    </location>
</feature>
<dbReference type="Pfam" id="PF13360">
    <property type="entry name" value="PQQ_2"/>
    <property type="match status" value="1"/>
</dbReference>
<sequence>MTGRGDGDRPSSGRWVTTVAGSCVGLGLALLLAAVVAGNFSRTWATKSQLPIRNLGWDSSTPAIAAGLAMGVGLLVFAAVVVALAYRAWIPAACVAGVGALATLAYSTMLRNYGAMTTSYTSAQQVPAAFAAWLFAAAGAVAALVGAVVFIWRPRAVRWLSVSSGVAVGVVTVIAVSAVLMRDADPGRDFDATTAAGIATTPIPGALGVEKRFALQLDVADEHAVLAAGAGFVARVPDGVRAFDSAGQPRWHYLHNGQPRWKTEFVGVFDDGATVVVGFDSGAHMAGEVVGLDAVTGELLWRTDKMSVALTVDELASPGATDPAAPFYLTVANGSEVARIDTRTGKELWQTRIPYPHMYLPFDTHAGIGYFSGEARNTGVDMRYVSLDPQTGTIRFDVPIGTYRWEDVDGVGWPARINARHAGRDGMVFTDGDGSPQFFNAATGAVAPFDAAEVLGPGSADEILALTAGQGVTLREAQDGRVRCTIAGAVDVESAGWLGTEVLLGYRDGVSAYRRSDCSPVSTAAPRAPAGDIVVAPGVVLIVMTSPGAITVTGYS</sequence>
<organism evidence="3 4">
    <name type="scientific">Mycolicibacterium mageritense</name>
    <name type="common">Mycobacterium mageritense</name>
    <dbReference type="NCBI Taxonomy" id="53462"/>
    <lineage>
        <taxon>Bacteria</taxon>
        <taxon>Bacillati</taxon>
        <taxon>Actinomycetota</taxon>
        <taxon>Actinomycetes</taxon>
        <taxon>Mycobacteriales</taxon>
        <taxon>Mycobacteriaceae</taxon>
        <taxon>Mycolicibacterium</taxon>
    </lineage>
</organism>
<feature type="transmembrane region" description="Helical" evidence="1">
    <location>
        <begin position="15"/>
        <end position="40"/>
    </location>
</feature>
<protein>
    <recommendedName>
        <fullName evidence="2">Pyrrolo-quinoline quinone repeat domain-containing protein</fullName>
    </recommendedName>
</protein>
<evidence type="ECO:0000313" key="4">
    <source>
        <dbReference type="Proteomes" id="UP001241092"/>
    </source>
</evidence>
<accession>A0AAI8TS14</accession>
<dbReference type="InterPro" id="IPR011047">
    <property type="entry name" value="Quinoprotein_ADH-like_sf"/>
</dbReference>
<feature type="transmembrane region" description="Helical" evidence="1">
    <location>
        <begin position="158"/>
        <end position="180"/>
    </location>
</feature>
<feature type="transmembrane region" description="Helical" evidence="1">
    <location>
        <begin position="61"/>
        <end position="82"/>
    </location>
</feature>
<feature type="transmembrane region" description="Helical" evidence="1">
    <location>
        <begin position="128"/>
        <end position="152"/>
    </location>
</feature>
<dbReference type="AlphaFoldDB" id="A0AAI8TS14"/>
<feature type="domain" description="Pyrrolo-quinoline quinone repeat" evidence="2">
    <location>
        <begin position="240"/>
        <end position="350"/>
    </location>
</feature>
<dbReference type="EMBL" id="AP027452">
    <property type="protein sequence ID" value="BDY29853.1"/>
    <property type="molecule type" value="Genomic_DNA"/>
</dbReference>
<evidence type="ECO:0000259" key="2">
    <source>
        <dbReference type="Pfam" id="PF13360"/>
    </source>
</evidence>
<name>A0AAI8TS14_MYCME</name>
<dbReference type="InterPro" id="IPR015943">
    <property type="entry name" value="WD40/YVTN_repeat-like_dom_sf"/>
</dbReference>
<reference evidence="3" key="1">
    <citation type="submission" date="2023-03" db="EMBL/GenBank/DDBJ databases">
        <title>Draft genome sequence of a Mycolicibacterium mageritense strain H4_3_1 isolated from a hybrid biological-inorganic system reactor.</title>
        <authorList>
            <person name="Feng X."/>
            <person name="Kazama D."/>
            <person name="Sato K."/>
            <person name="Kobayashi H."/>
        </authorList>
    </citation>
    <scope>NUCLEOTIDE SEQUENCE</scope>
    <source>
        <strain evidence="3">H4_3_1</strain>
    </source>
</reference>
<evidence type="ECO:0000313" key="3">
    <source>
        <dbReference type="EMBL" id="BDY29853.1"/>
    </source>
</evidence>
<keyword evidence="1" id="KW-1133">Transmembrane helix</keyword>
<keyword evidence="1" id="KW-0472">Membrane</keyword>
<dbReference type="RefSeq" id="WP_276823369.1">
    <property type="nucleotide sequence ID" value="NZ_AP027452.1"/>
</dbReference>
<keyword evidence="1" id="KW-0812">Transmembrane</keyword>
<dbReference type="InterPro" id="IPR002372">
    <property type="entry name" value="PQQ_rpt_dom"/>
</dbReference>
<dbReference type="SUPFAM" id="SSF50998">
    <property type="entry name" value="Quinoprotein alcohol dehydrogenase-like"/>
    <property type="match status" value="1"/>
</dbReference>
<evidence type="ECO:0000256" key="1">
    <source>
        <dbReference type="SAM" id="Phobius"/>
    </source>
</evidence>
<dbReference type="Gene3D" id="2.130.10.10">
    <property type="entry name" value="YVTN repeat-like/Quinoprotein amine dehydrogenase"/>
    <property type="match status" value="1"/>
</dbReference>
<dbReference type="Proteomes" id="UP001241092">
    <property type="component" value="Chromosome"/>
</dbReference>